<dbReference type="EC" id="2.7.11.19" evidence="3"/>
<name>A0A4D9F0I0_9SAUR</name>
<sequence length="378" mass="43895">MTKEEELPDWHSAQEFYQNYDPKEILGRGVSSVVRRCIHKPTSQEYAVKIIDITAGNLSPEEVQELRKATIKEIDILRKVSGHPNIIQLKDSYESHTFFFLVFDLTYLPHPIIIPSRKIMRALLQVIQYLHSMNIVHRDLKPENVLLDDNMNIKLMDFGFSCQLNRDEKLKEICGTPGYLAPEILECSMDKDHPGYGKEVDMWSSGVIMYTLLAGSPPFWHRKQMLMLRMIMSGNYQFSSPEWDDQSDTVKDLISRLLVVNPKKRYTVSDALAHPFFQQYVVEEVRHFSPLRKLKVICLTVLASVRIYHHYRNVKPITREVIMRDPYALKPIRKLIDACAFRIYGHWVKEGEAQNRAALFENTAKVVLLSLAAEEVLF</sequence>
<keyword evidence="4 14" id="KW-0723">Serine/threonine-protein kinase</keyword>
<dbReference type="PROSITE" id="PS50011">
    <property type="entry name" value="PROTEIN_KINASE_DOM"/>
    <property type="match status" value="1"/>
</dbReference>
<evidence type="ECO:0000256" key="11">
    <source>
        <dbReference type="ARBA" id="ARBA00023277"/>
    </source>
</evidence>
<feature type="binding site" evidence="13">
    <location>
        <position position="49"/>
    </location>
    <ligand>
        <name>ATP</name>
        <dbReference type="ChEBI" id="CHEBI:30616"/>
    </ligand>
</feature>
<reference evidence="16 17" key="1">
    <citation type="submission" date="2019-04" db="EMBL/GenBank/DDBJ databases">
        <title>Draft genome of the big-headed turtle Platysternon megacephalum.</title>
        <authorList>
            <person name="Gong S."/>
        </authorList>
    </citation>
    <scope>NUCLEOTIDE SEQUENCE [LARGE SCALE GENOMIC DNA]</scope>
    <source>
        <strain evidence="16">DO16091913</strain>
        <tissue evidence="16">Muscle</tissue>
    </source>
</reference>
<dbReference type="Gene3D" id="3.30.200.20">
    <property type="entry name" value="Phosphorylase Kinase, domain 1"/>
    <property type="match status" value="1"/>
</dbReference>
<organism evidence="16 17">
    <name type="scientific">Platysternon megacephalum</name>
    <name type="common">big-headed turtle</name>
    <dbReference type="NCBI Taxonomy" id="55544"/>
    <lineage>
        <taxon>Eukaryota</taxon>
        <taxon>Metazoa</taxon>
        <taxon>Chordata</taxon>
        <taxon>Craniata</taxon>
        <taxon>Vertebrata</taxon>
        <taxon>Euteleostomi</taxon>
        <taxon>Archelosauria</taxon>
        <taxon>Testudinata</taxon>
        <taxon>Testudines</taxon>
        <taxon>Cryptodira</taxon>
        <taxon>Durocryptodira</taxon>
        <taxon>Testudinoidea</taxon>
        <taxon>Platysternidae</taxon>
        <taxon>Platysternon</taxon>
    </lineage>
</organism>
<proteinExistence type="inferred from homology"/>
<dbReference type="Gene3D" id="1.10.510.10">
    <property type="entry name" value="Transferase(Phosphotransferase) domain 1"/>
    <property type="match status" value="1"/>
</dbReference>
<dbReference type="FunFam" id="1.10.510.10:FF:000571">
    <property type="entry name" value="Maternal embryonic leucine zipper kinase"/>
    <property type="match status" value="1"/>
</dbReference>
<dbReference type="PRINTS" id="PR01049">
    <property type="entry name" value="PHOSPHBKNASE"/>
</dbReference>
<dbReference type="GO" id="GO:0005524">
    <property type="term" value="F:ATP binding"/>
    <property type="evidence" value="ECO:0007669"/>
    <property type="project" value="UniProtKB-UniRule"/>
</dbReference>
<comment type="caution">
    <text evidence="16">The sequence shown here is derived from an EMBL/GenBank/DDBJ whole genome shotgun (WGS) entry which is preliminary data.</text>
</comment>
<dbReference type="EMBL" id="QXTE01000018">
    <property type="protein sequence ID" value="TFK12908.1"/>
    <property type="molecule type" value="Genomic_DNA"/>
</dbReference>
<dbReference type="GO" id="GO:0004689">
    <property type="term" value="F:phosphorylase kinase activity"/>
    <property type="evidence" value="ECO:0007669"/>
    <property type="project" value="UniProtKB-EC"/>
</dbReference>
<dbReference type="InterPro" id="IPR002291">
    <property type="entry name" value="Phosph_kin_gamma"/>
</dbReference>
<keyword evidence="7 13" id="KW-0547">Nucleotide-binding</keyword>
<dbReference type="InterPro" id="IPR017441">
    <property type="entry name" value="Protein_kinase_ATP_BS"/>
</dbReference>
<evidence type="ECO:0000256" key="4">
    <source>
        <dbReference type="ARBA" id="ARBA00022527"/>
    </source>
</evidence>
<evidence type="ECO:0000256" key="13">
    <source>
        <dbReference type="PROSITE-ProRule" id="PRU10141"/>
    </source>
</evidence>
<dbReference type="GO" id="GO:0005977">
    <property type="term" value="P:glycogen metabolic process"/>
    <property type="evidence" value="ECO:0007669"/>
    <property type="project" value="UniProtKB-KW"/>
</dbReference>
<evidence type="ECO:0000256" key="7">
    <source>
        <dbReference type="ARBA" id="ARBA00022741"/>
    </source>
</evidence>
<keyword evidence="10" id="KW-0112">Calmodulin-binding</keyword>
<evidence type="ECO:0000256" key="9">
    <source>
        <dbReference type="ARBA" id="ARBA00022840"/>
    </source>
</evidence>
<dbReference type="PROSITE" id="PS00107">
    <property type="entry name" value="PROTEIN_KINASE_ATP"/>
    <property type="match status" value="1"/>
</dbReference>
<reference evidence="16 17" key="2">
    <citation type="submission" date="2019-04" db="EMBL/GenBank/DDBJ databases">
        <title>The genome sequence of big-headed turtle.</title>
        <authorList>
            <person name="Gong S."/>
        </authorList>
    </citation>
    <scope>NUCLEOTIDE SEQUENCE [LARGE SCALE GENOMIC DNA]</scope>
    <source>
        <strain evidence="16">DO16091913</strain>
        <tissue evidence="16">Muscle</tissue>
    </source>
</reference>
<evidence type="ECO:0000256" key="8">
    <source>
        <dbReference type="ARBA" id="ARBA00022777"/>
    </source>
</evidence>
<evidence type="ECO:0000259" key="15">
    <source>
        <dbReference type="PROSITE" id="PS50011"/>
    </source>
</evidence>
<dbReference type="GO" id="GO:0005964">
    <property type="term" value="C:phosphorylase kinase complex"/>
    <property type="evidence" value="ECO:0007669"/>
    <property type="project" value="InterPro"/>
</dbReference>
<evidence type="ECO:0000256" key="2">
    <source>
        <dbReference type="ARBA" id="ARBA00006692"/>
    </source>
</evidence>
<comment type="catalytic activity">
    <reaction evidence="1">
        <text>2 ATP + phosphorylase b = 2 ADP + phosphorylase a.</text>
        <dbReference type="EC" id="2.7.11.19"/>
    </reaction>
</comment>
<protein>
    <recommendedName>
        <fullName evidence="3">phosphorylase kinase</fullName>
        <ecNumber evidence="3">2.7.11.19</ecNumber>
    </recommendedName>
</protein>
<keyword evidence="8" id="KW-0418">Kinase</keyword>
<dbReference type="InterPro" id="IPR000719">
    <property type="entry name" value="Prot_kinase_dom"/>
</dbReference>
<keyword evidence="9 13" id="KW-0067">ATP-binding</keyword>
<evidence type="ECO:0000256" key="12">
    <source>
        <dbReference type="ARBA" id="ARBA00025890"/>
    </source>
</evidence>
<evidence type="ECO:0000313" key="17">
    <source>
        <dbReference type="Proteomes" id="UP000297703"/>
    </source>
</evidence>
<evidence type="ECO:0000256" key="5">
    <source>
        <dbReference type="ARBA" id="ARBA00022600"/>
    </source>
</evidence>
<comment type="similarity">
    <text evidence="2">Belongs to the protein kinase superfamily. CAMK Ser/Thr protein kinase family.</text>
</comment>
<keyword evidence="11" id="KW-0119">Carbohydrate metabolism</keyword>
<dbReference type="PANTHER" id="PTHR24347">
    <property type="entry name" value="SERINE/THREONINE-PROTEIN KINASE"/>
    <property type="match status" value="1"/>
</dbReference>
<dbReference type="SMART" id="SM00220">
    <property type="entry name" value="S_TKc"/>
    <property type="match status" value="1"/>
</dbReference>
<dbReference type="AlphaFoldDB" id="A0A4D9F0I0"/>
<keyword evidence="17" id="KW-1185">Reference proteome</keyword>
<dbReference type="GO" id="GO:0005516">
    <property type="term" value="F:calmodulin binding"/>
    <property type="evidence" value="ECO:0007669"/>
    <property type="project" value="UniProtKB-KW"/>
</dbReference>
<comment type="subunit">
    <text evidence="12">Hexadecamer of 4 heterotetramers, each composed of alpha, beta, gamma, and delta subunits. Alpha (PHKA1 or PHKA2) and beta (PHKB) are regulatory subunits, gamma (PHKG1 or PHKG2) is the catalytic subunit, and delta is calmodulin.</text>
</comment>
<evidence type="ECO:0000256" key="3">
    <source>
        <dbReference type="ARBA" id="ARBA00012432"/>
    </source>
</evidence>
<evidence type="ECO:0000313" key="16">
    <source>
        <dbReference type="EMBL" id="TFK12908.1"/>
    </source>
</evidence>
<dbReference type="InterPro" id="IPR008271">
    <property type="entry name" value="Ser/Thr_kinase_AS"/>
</dbReference>
<evidence type="ECO:0000256" key="10">
    <source>
        <dbReference type="ARBA" id="ARBA00022860"/>
    </source>
</evidence>
<dbReference type="OrthoDB" id="419455at2759"/>
<keyword evidence="5" id="KW-0321">Glycogen metabolism</keyword>
<dbReference type="SUPFAM" id="SSF56112">
    <property type="entry name" value="Protein kinase-like (PK-like)"/>
    <property type="match status" value="1"/>
</dbReference>
<gene>
    <name evidence="16" type="ORF">DR999_PMT03737</name>
</gene>
<evidence type="ECO:0000256" key="6">
    <source>
        <dbReference type="ARBA" id="ARBA00022679"/>
    </source>
</evidence>
<dbReference type="STRING" id="55544.A0A4D9F0I0"/>
<evidence type="ECO:0000256" key="1">
    <source>
        <dbReference type="ARBA" id="ARBA00001674"/>
    </source>
</evidence>
<dbReference type="PROSITE" id="PS00108">
    <property type="entry name" value="PROTEIN_KINASE_ST"/>
    <property type="match status" value="1"/>
</dbReference>
<dbReference type="InterPro" id="IPR011009">
    <property type="entry name" value="Kinase-like_dom_sf"/>
</dbReference>
<dbReference type="Proteomes" id="UP000297703">
    <property type="component" value="Unassembled WGS sequence"/>
</dbReference>
<dbReference type="FunFam" id="3.30.200.20:FF:000138">
    <property type="entry name" value="Phosphorylase b kinase gamma catalytic chain, liver/testis"/>
    <property type="match status" value="1"/>
</dbReference>
<keyword evidence="6" id="KW-0808">Transferase</keyword>
<accession>A0A4D9F0I0</accession>
<feature type="domain" description="Protein kinase" evidence="15">
    <location>
        <begin position="20"/>
        <end position="277"/>
    </location>
</feature>
<evidence type="ECO:0000256" key="14">
    <source>
        <dbReference type="RuleBase" id="RU000304"/>
    </source>
</evidence>
<dbReference type="Pfam" id="PF00069">
    <property type="entry name" value="Pkinase"/>
    <property type="match status" value="1"/>
</dbReference>